<dbReference type="Gene3D" id="3.40.50.300">
    <property type="entry name" value="P-loop containing nucleotide triphosphate hydrolases"/>
    <property type="match status" value="1"/>
</dbReference>
<dbReference type="Proteomes" id="UP000019116">
    <property type="component" value="Chromosome 2D"/>
</dbReference>
<dbReference type="AlphaFoldDB" id="A0A3B6DM61"/>
<keyword evidence="3" id="KW-0611">Plant defense</keyword>
<reference evidence="7" key="1">
    <citation type="submission" date="2018-08" db="EMBL/GenBank/DDBJ databases">
        <authorList>
            <person name="Rossello M."/>
        </authorList>
    </citation>
    <scope>NUCLEOTIDE SEQUENCE [LARGE SCALE GENOMIC DNA]</scope>
    <source>
        <strain evidence="7">cv. Chinese Spring</strain>
    </source>
</reference>
<dbReference type="Gramene" id="TraesCS2D02G560600.1">
    <property type="protein sequence ID" value="TraesCS2D02G560600.1"/>
    <property type="gene ID" value="TraesCS2D02G560600"/>
</dbReference>
<dbReference type="GO" id="GO:0043531">
    <property type="term" value="F:ADP binding"/>
    <property type="evidence" value="ECO:0007669"/>
    <property type="project" value="InterPro"/>
</dbReference>
<dbReference type="InterPro" id="IPR056789">
    <property type="entry name" value="LRR_R13L1-DRL21"/>
</dbReference>
<proteinExistence type="predicted"/>
<dbReference type="PANTHER" id="PTHR36766:SF60">
    <property type="entry name" value="NB-ARC DOMAIN-CONTAINING PROTEIN"/>
    <property type="match status" value="1"/>
</dbReference>
<feature type="domain" description="R13L1/DRL21-like LRR repeat region" evidence="6">
    <location>
        <begin position="487"/>
        <end position="601"/>
    </location>
</feature>
<evidence type="ECO:0000256" key="2">
    <source>
        <dbReference type="ARBA" id="ARBA00022737"/>
    </source>
</evidence>
<dbReference type="SUPFAM" id="SSF52540">
    <property type="entry name" value="P-loop containing nucleoside triphosphate hydrolases"/>
    <property type="match status" value="1"/>
</dbReference>
<dbReference type="InterPro" id="IPR036388">
    <property type="entry name" value="WH-like_DNA-bd_sf"/>
</dbReference>
<dbReference type="OrthoDB" id="785704at2759"/>
<dbReference type="SUPFAM" id="SSF52058">
    <property type="entry name" value="L domain-like"/>
    <property type="match status" value="2"/>
</dbReference>
<dbReference type="InterPro" id="IPR058922">
    <property type="entry name" value="WHD_DRP"/>
</dbReference>
<dbReference type="GO" id="GO:0002758">
    <property type="term" value="P:innate immune response-activating signaling pathway"/>
    <property type="evidence" value="ECO:0007669"/>
    <property type="project" value="UniProtKB-ARBA"/>
</dbReference>
<dbReference type="InterPro" id="IPR027417">
    <property type="entry name" value="P-loop_NTPase"/>
</dbReference>
<dbReference type="Gene3D" id="3.80.10.10">
    <property type="entry name" value="Ribonuclease Inhibitor"/>
    <property type="match status" value="2"/>
</dbReference>
<dbReference type="SMR" id="A0A3B6DM61"/>
<evidence type="ECO:0000259" key="6">
    <source>
        <dbReference type="Pfam" id="PF25019"/>
    </source>
</evidence>
<feature type="domain" description="NB-ARC" evidence="4">
    <location>
        <begin position="1"/>
        <end position="148"/>
    </location>
</feature>
<evidence type="ECO:0000259" key="4">
    <source>
        <dbReference type="Pfam" id="PF00931"/>
    </source>
</evidence>
<accession>A0A3B6DM61</accession>
<dbReference type="InterPro" id="IPR032675">
    <property type="entry name" value="LRR_dom_sf"/>
</dbReference>
<protein>
    <submittedName>
        <fullName evidence="7">Uncharacterized protein</fullName>
    </submittedName>
</protein>
<dbReference type="Gramene" id="TraesRN2D0101227700.1">
    <property type="protein sequence ID" value="TraesRN2D0101227700.1"/>
    <property type="gene ID" value="TraesRN2D0101227700"/>
</dbReference>
<dbReference type="Gene3D" id="1.10.10.10">
    <property type="entry name" value="Winged helix-like DNA-binding domain superfamily/Winged helix DNA-binding domain"/>
    <property type="match status" value="1"/>
</dbReference>
<organism evidence="7">
    <name type="scientific">Triticum aestivum</name>
    <name type="common">Wheat</name>
    <dbReference type="NCBI Taxonomy" id="4565"/>
    <lineage>
        <taxon>Eukaryota</taxon>
        <taxon>Viridiplantae</taxon>
        <taxon>Streptophyta</taxon>
        <taxon>Embryophyta</taxon>
        <taxon>Tracheophyta</taxon>
        <taxon>Spermatophyta</taxon>
        <taxon>Magnoliopsida</taxon>
        <taxon>Liliopsida</taxon>
        <taxon>Poales</taxon>
        <taxon>Poaceae</taxon>
        <taxon>BOP clade</taxon>
        <taxon>Pooideae</taxon>
        <taxon>Triticodae</taxon>
        <taxon>Triticeae</taxon>
        <taxon>Triticinae</taxon>
        <taxon>Triticum</taxon>
    </lineage>
</organism>
<dbReference type="Pfam" id="PF00931">
    <property type="entry name" value="NB-ARC"/>
    <property type="match status" value="1"/>
</dbReference>
<dbReference type="Gramene" id="TraesCS2D03G1250400.1">
    <property type="protein sequence ID" value="TraesCS2D03G1250400.1.CDS"/>
    <property type="gene ID" value="TraesCS2D03G1250400"/>
</dbReference>
<dbReference type="GO" id="GO:0042742">
    <property type="term" value="P:defense response to bacterium"/>
    <property type="evidence" value="ECO:0007669"/>
    <property type="project" value="UniProtKB-ARBA"/>
</dbReference>
<evidence type="ECO:0000256" key="3">
    <source>
        <dbReference type="ARBA" id="ARBA00022821"/>
    </source>
</evidence>
<evidence type="ECO:0000313" key="7">
    <source>
        <dbReference type="EnsemblPlants" id="TraesCS2D02G560600.1"/>
    </source>
</evidence>
<feature type="domain" description="Disease resistance protein winged helix" evidence="5">
    <location>
        <begin position="232"/>
        <end position="302"/>
    </location>
</feature>
<evidence type="ECO:0000313" key="8">
    <source>
        <dbReference type="Proteomes" id="UP000019116"/>
    </source>
</evidence>
<dbReference type="OMA" id="HTEEIFE"/>
<dbReference type="PANTHER" id="PTHR36766">
    <property type="entry name" value="PLANT BROAD-SPECTRUM MILDEW RESISTANCE PROTEIN RPW8"/>
    <property type="match status" value="1"/>
</dbReference>
<dbReference type="STRING" id="4565.A0A3B6DM61"/>
<evidence type="ECO:0000259" key="5">
    <source>
        <dbReference type="Pfam" id="PF23559"/>
    </source>
</evidence>
<dbReference type="InterPro" id="IPR002182">
    <property type="entry name" value="NB-ARC"/>
</dbReference>
<sequence length="1077" mass="122575">MGKSTLAQYVYNDKRVEEYFDVRMWVCISRKLDVCRHTEEIFESATKGECPRLDNLDTLQGKLIDKLQESGKFLLVLDDIWFDDSNNQMEWDQLLAPLVSQQAGSKVLVTSRRDTFSSALCCSEVVFRLENMEDSQFLALFKYHAFSEPEIRDPQLREKQEEVAEKIIKRLGKSPLAAKVVGSQLNGKTNISAWKDALTIQIDNLSEPGRALLWSYEKLDPRIQRCFLYCSLFPKGHKYDIEELVPLWVAEGFVNSCNMSKRMEDIGRDYFNEMVSVSFFQPVWEGYTRTPHVMHDLLHDLAESLSKQDCFRLEDDKVTEIPCTVRHLSVRVESMKQHKQSICRLHHLRTVICIDPVTDDINDVFNQILQRLKKLRVLYLSFYNKSKLPESIGELKHLRYLNIIRSLVSELPRSLCHLQFLQFSDKVHSLPEVHCNLSNLRHLGMYVDMMGSIYKSDHLPQIPNIGKLTSLQNLEDFYLQKQKGYELRQLGNMNELGGSLSVKNLDIVTGRDEALEAKLHQKSHLKSLHFAWCCRDDVSAEDRLHLEVLEGLKPSPQLLALAIQGYRAVKYPNCLFVDSHFQNLESFSLADCSMLEGLPSNIDLFSNCCSLVLKNVPNLKILPCLPASIKKLKIKICPLLTFISNYELGQHDQSENIKRTDHVESELASVYEVSQPPTIFWKVLSSEHSSFKQLIPLIDTGTSSHLQTIGNALGRWPGEILDVKEDIIKAWICCHKQSIRLIYAGTAELPLVLPSRLCELTLSSCNITDGALAVCLDGLTLLKRLSLSKVMTLTTLSSQEVLQYSTKLCNLKIKECWCLRSLRGIRAATSLEHLRLASCPSLELSSGAEIMPLSLQCLEIRECMLAADFFCGDWPHLTYIFIWGCRSTPTLSFGSLTSLEDLSLYYLPDLCTLEGLASLQLHSLVLTNVPSLTTECISQFRVQKSLQVSSSVMLNHMLSAEGFTVPPRLNIIGCKEPSISFEESANFTSVVWLQFYMCEMRSLPTNLKCFSSLTDLQILHCYNISSLPDLPPSLRRIRIVNCGLLEKSCRAPDGESWPKIAHIRWKDIDSGVVRNYK</sequence>
<dbReference type="GO" id="GO:0009626">
    <property type="term" value="P:plant-type hypersensitive response"/>
    <property type="evidence" value="ECO:0007669"/>
    <property type="project" value="UniProtKB-ARBA"/>
</dbReference>
<name>A0A3B6DM61_WHEAT</name>
<dbReference type="PRINTS" id="PR00364">
    <property type="entry name" value="DISEASERSIST"/>
</dbReference>
<reference evidence="7" key="2">
    <citation type="submission" date="2018-10" db="UniProtKB">
        <authorList>
            <consortium name="EnsemblPlants"/>
        </authorList>
    </citation>
    <scope>IDENTIFICATION</scope>
</reference>
<keyword evidence="8" id="KW-1185">Reference proteome</keyword>
<dbReference type="Pfam" id="PF23559">
    <property type="entry name" value="WHD_DRP"/>
    <property type="match status" value="1"/>
</dbReference>
<keyword evidence="2" id="KW-0677">Repeat</keyword>
<dbReference type="FunFam" id="1.10.10.10:FF:000322">
    <property type="entry name" value="Probable disease resistance protein At1g63360"/>
    <property type="match status" value="1"/>
</dbReference>
<evidence type="ECO:0000256" key="1">
    <source>
        <dbReference type="ARBA" id="ARBA00022614"/>
    </source>
</evidence>
<dbReference type="Pfam" id="PF25019">
    <property type="entry name" value="LRR_R13L1-DRL21"/>
    <property type="match status" value="1"/>
</dbReference>
<keyword evidence="1" id="KW-0433">Leucine-rich repeat</keyword>
<dbReference type="EnsemblPlants" id="TraesCS2D02G560600.1">
    <property type="protein sequence ID" value="TraesCS2D02G560600.1"/>
    <property type="gene ID" value="TraesCS2D02G560600"/>
</dbReference>